<dbReference type="GO" id="GO:0006629">
    <property type="term" value="P:lipid metabolic process"/>
    <property type="evidence" value="ECO:0007669"/>
    <property type="project" value="InterPro"/>
</dbReference>
<evidence type="ECO:0000256" key="5">
    <source>
        <dbReference type="ARBA" id="ARBA00022989"/>
    </source>
</evidence>
<evidence type="ECO:0000256" key="8">
    <source>
        <dbReference type="SAM" id="MobiDB-lite"/>
    </source>
</evidence>
<evidence type="ECO:0000313" key="12">
    <source>
        <dbReference type="RefSeq" id="XP_021103923.1"/>
    </source>
</evidence>
<feature type="transmembrane region" description="Helical" evidence="9">
    <location>
        <begin position="165"/>
        <end position="183"/>
    </location>
</feature>
<feature type="transmembrane region" description="Helical" evidence="9">
    <location>
        <begin position="203"/>
        <end position="224"/>
    </location>
</feature>
<dbReference type="GO" id="GO:0016020">
    <property type="term" value="C:membrane"/>
    <property type="evidence" value="ECO:0007669"/>
    <property type="project" value="UniProtKB-SubCell"/>
</dbReference>
<evidence type="ECO:0000256" key="1">
    <source>
        <dbReference type="ARBA" id="ARBA00004141"/>
    </source>
</evidence>
<evidence type="ECO:0000313" key="13">
    <source>
        <dbReference type="RefSeq" id="XP_021103924.1"/>
    </source>
</evidence>
<dbReference type="PANTHER" id="PTHR23344:SF13">
    <property type="entry name" value="GLYCEROPHOSPHODIESTER PHOSPHODIESTERASE DOMAIN-CONTAINING PROTEIN 4"/>
    <property type="match status" value="1"/>
</dbReference>
<evidence type="ECO:0000256" key="7">
    <source>
        <dbReference type="ARBA" id="ARBA00023180"/>
    </source>
</evidence>
<dbReference type="Proteomes" id="UP000694906">
    <property type="component" value="Unplaced"/>
</dbReference>
<evidence type="ECO:0000313" key="11">
    <source>
        <dbReference type="Proteomes" id="UP000694906"/>
    </source>
</evidence>
<keyword evidence="11" id="KW-1185">Reference proteome</keyword>
<keyword evidence="3 9" id="KW-0812">Transmembrane</keyword>
<evidence type="ECO:0000256" key="4">
    <source>
        <dbReference type="ARBA" id="ARBA00022801"/>
    </source>
</evidence>
<dbReference type="RefSeq" id="XP_021103923.1">
    <property type="nucleotide sequence ID" value="XM_021248264.1"/>
</dbReference>
<protein>
    <submittedName>
        <fullName evidence="12 13">Glycerophosphodiester phosphodiesterase domain-containing protein 4 isoform X1</fullName>
    </submittedName>
</protein>
<evidence type="ECO:0000256" key="9">
    <source>
        <dbReference type="SAM" id="Phobius"/>
    </source>
</evidence>
<feature type="transmembrane region" description="Helical" evidence="9">
    <location>
        <begin position="64"/>
        <end position="84"/>
    </location>
</feature>
<dbReference type="SUPFAM" id="SSF51695">
    <property type="entry name" value="PLC-like phosphodiesterases"/>
    <property type="match status" value="1"/>
</dbReference>
<dbReference type="GO" id="GO:0008889">
    <property type="term" value="F:glycerophosphodiester phosphodiesterase activity"/>
    <property type="evidence" value="ECO:0007669"/>
    <property type="project" value="TreeGrafter"/>
</dbReference>
<feature type="transmembrane region" description="Helical" evidence="9">
    <location>
        <begin position="123"/>
        <end position="153"/>
    </location>
</feature>
<dbReference type="InterPro" id="IPR030395">
    <property type="entry name" value="GP_PDE_dom"/>
</dbReference>
<name>A0AAX6S4P7_HETGA</name>
<keyword evidence="4" id="KW-0378">Hydrolase</keyword>
<comment type="similarity">
    <text evidence="2">Belongs to the glycerophosphoryl diester phosphodiesterase family.</text>
</comment>
<dbReference type="InterPro" id="IPR017946">
    <property type="entry name" value="PLC-like_Pdiesterase_TIM-brl"/>
</dbReference>
<feature type="region of interest" description="Disordered" evidence="8">
    <location>
        <begin position="614"/>
        <end position="655"/>
    </location>
</feature>
<dbReference type="CTD" id="220032"/>
<dbReference type="Gene3D" id="3.20.20.190">
    <property type="entry name" value="Phosphatidylinositol (PI) phosphodiesterase"/>
    <property type="match status" value="1"/>
</dbReference>
<feature type="transmembrane region" description="Helical" evidence="9">
    <location>
        <begin position="563"/>
        <end position="588"/>
    </location>
</feature>
<dbReference type="PANTHER" id="PTHR23344">
    <property type="entry name" value="GLYCEROPHOSPHORYL DIESTER PHOSPHODIESTERASE"/>
    <property type="match status" value="1"/>
</dbReference>
<evidence type="ECO:0000256" key="3">
    <source>
        <dbReference type="ARBA" id="ARBA00022692"/>
    </source>
</evidence>
<keyword evidence="5 9" id="KW-1133">Transmembrane helix</keyword>
<feature type="transmembrane region" description="Helical" evidence="9">
    <location>
        <begin position="256"/>
        <end position="275"/>
    </location>
</feature>
<keyword evidence="6 9" id="KW-0472">Membrane</keyword>
<dbReference type="Pfam" id="PF03009">
    <property type="entry name" value="GDPD"/>
    <property type="match status" value="1"/>
</dbReference>
<feature type="region of interest" description="Disordered" evidence="8">
    <location>
        <begin position="714"/>
        <end position="742"/>
    </location>
</feature>
<sequence length="742" mass="86306">MPRKVNRIESRRKEEENRNPQIAHIFNYKRYITFLTGCYSCHWKFRRWEKTKLGSCCCTRREQCFCVFLAVAFVFSVIMLFTWIETSNEYFGFDCVLLPCHPALQIMDRNLYKLVVFLVTGAWFFWSILMLSLFGILTVYTSLLLILGVLLLWERIELYLHTCHKILIVLMILVHIFLMVILFKFWNERWLVVGLSLKIFAPYVHLSCIILMVIISWPLTFYVVHLEGKIRIRRHRMAYYEKERLKKCNIFTRLRALQLAVGLPFFLILICLYAMPLGIYSPCIQEKEELGPKPAFFAHRGSPMAGPENTMMAFEKAVEEGASGLETDVHISFDNVPYLMHDYDLRRTTNIREVMPEAAYSHPSSFNWTTLSTLNAGEWFVRPETRPFFNMKRLSQADKKRARNQSIPRLADLLKIAKKEKKIVIFDLFGPPQKHPLRHTFVHQVVSVILASKIEQNLIFWLPGHDRQYVRFMAPGFQHVGRLVSVEHLTKENISIINVDYKRLFYKGLRDYQAANIYINLYIVNEPWIFSLAWCSRINSVTTDNIPVLSQLTHPHFFMTPRYYLSIWLLLDIVSAIFIAAIFCFHWWREVKEEKLLEASRIFRDSQSLSLSVEQSESQEASHLPKKSPPRVGESPWTPALPGSRRKLSHTSHFEEHLKKKPGSIKITQNTVGPLMPTTDFEDSQVPTNWGPAGEAAPQSTLLTTKADELTVPFTEAPYPEIHPKTPVLEPAKESNPSDIPL</sequence>
<dbReference type="AlphaFoldDB" id="A0AAX6S4P7"/>
<feature type="domain" description="GP-PDE" evidence="10">
    <location>
        <begin position="294"/>
        <end position="553"/>
    </location>
</feature>
<reference evidence="12 13" key="1">
    <citation type="submission" date="2025-04" db="UniProtKB">
        <authorList>
            <consortium name="RefSeq"/>
        </authorList>
    </citation>
    <scope>IDENTIFICATION</scope>
</reference>
<gene>
    <name evidence="12 13" type="primary">Gdpd4</name>
</gene>
<evidence type="ECO:0000259" key="10">
    <source>
        <dbReference type="PROSITE" id="PS51704"/>
    </source>
</evidence>
<comment type="subcellular location">
    <subcellularLocation>
        <location evidence="1">Membrane</location>
        <topology evidence="1">Multi-pass membrane protein</topology>
    </subcellularLocation>
</comment>
<dbReference type="PROSITE" id="PS51704">
    <property type="entry name" value="GP_PDE"/>
    <property type="match status" value="1"/>
</dbReference>
<keyword evidence="7" id="KW-0325">Glycoprotein</keyword>
<dbReference type="GeneID" id="101712373"/>
<accession>A0AAX6S4P7</accession>
<evidence type="ECO:0000256" key="2">
    <source>
        <dbReference type="ARBA" id="ARBA00007277"/>
    </source>
</evidence>
<dbReference type="RefSeq" id="XP_021103924.1">
    <property type="nucleotide sequence ID" value="XM_021248265.1"/>
</dbReference>
<evidence type="ECO:0000256" key="6">
    <source>
        <dbReference type="ARBA" id="ARBA00023136"/>
    </source>
</evidence>
<proteinExistence type="inferred from homology"/>
<organism evidence="11 12">
    <name type="scientific">Heterocephalus glaber</name>
    <name type="common">Naked mole rat</name>
    <dbReference type="NCBI Taxonomy" id="10181"/>
    <lineage>
        <taxon>Eukaryota</taxon>
        <taxon>Metazoa</taxon>
        <taxon>Chordata</taxon>
        <taxon>Craniata</taxon>
        <taxon>Vertebrata</taxon>
        <taxon>Euteleostomi</taxon>
        <taxon>Mammalia</taxon>
        <taxon>Eutheria</taxon>
        <taxon>Euarchontoglires</taxon>
        <taxon>Glires</taxon>
        <taxon>Rodentia</taxon>
        <taxon>Hystricomorpha</taxon>
        <taxon>Bathyergidae</taxon>
        <taxon>Heterocephalus</taxon>
    </lineage>
</organism>